<dbReference type="Gene3D" id="1.10.10.60">
    <property type="entry name" value="Homeodomain-like"/>
    <property type="match status" value="2"/>
</dbReference>
<dbReference type="InterPro" id="IPR032783">
    <property type="entry name" value="AraC_lig"/>
</dbReference>
<reference evidence="5 6" key="1">
    <citation type="submission" date="2024-03" db="EMBL/GenBank/DDBJ databases">
        <title>Novel species of the genus Variovorax.</title>
        <authorList>
            <person name="Liu Q."/>
            <person name="Xin Y.-H."/>
        </authorList>
    </citation>
    <scope>NUCLEOTIDE SEQUENCE [LARGE SCALE GENOMIC DNA]</scope>
    <source>
        <strain evidence="5 6">KACC 18901</strain>
    </source>
</reference>
<dbReference type="SMART" id="SM00342">
    <property type="entry name" value="HTH_ARAC"/>
    <property type="match status" value="1"/>
</dbReference>
<organism evidence="5 6">
    <name type="scientific">Variovorax robiniae</name>
    <dbReference type="NCBI Taxonomy" id="1836199"/>
    <lineage>
        <taxon>Bacteria</taxon>
        <taxon>Pseudomonadati</taxon>
        <taxon>Pseudomonadota</taxon>
        <taxon>Betaproteobacteria</taxon>
        <taxon>Burkholderiales</taxon>
        <taxon>Comamonadaceae</taxon>
        <taxon>Variovorax</taxon>
    </lineage>
</organism>
<dbReference type="InterPro" id="IPR018060">
    <property type="entry name" value="HTH_AraC"/>
</dbReference>
<name>A0ABU8X1H0_9BURK</name>
<dbReference type="InterPro" id="IPR009057">
    <property type="entry name" value="Homeodomain-like_sf"/>
</dbReference>
<evidence type="ECO:0000313" key="6">
    <source>
        <dbReference type="Proteomes" id="UP001367030"/>
    </source>
</evidence>
<keyword evidence="1" id="KW-0805">Transcription regulation</keyword>
<dbReference type="Proteomes" id="UP001367030">
    <property type="component" value="Unassembled WGS sequence"/>
</dbReference>
<keyword evidence="3" id="KW-0804">Transcription</keyword>
<protein>
    <submittedName>
        <fullName evidence="5">AraC family transcriptional regulator</fullName>
    </submittedName>
</protein>
<evidence type="ECO:0000256" key="2">
    <source>
        <dbReference type="ARBA" id="ARBA00023125"/>
    </source>
</evidence>
<evidence type="ECO:0000313" key="5">
    <source>
        <dbReference type="EMBL" id="MEJ8852965.1"/>
    </source>
</evidence>
<dbReference type="SUPFAM" id="SSF46689">
    <property type="entry name" value="Homeodomain-like"/>
    <property type="match status" value="2"/>
</dbReference>
<evidence type="ECO:0000256" key="3">
    <source>
        <dbReference type="ARBA" id="ARBA00023163"/>
    </source>
</evidence>
<dbReference type="InterPro" id="IPR018062">
    <property type="entry name" value="HTH_AraC-typ_CS"/>
</dbReference>
<dbReference type="Pfam" id="PF12833">
    <property type="entry name" value="HTH_18"/>
    <property type="match status" value="1"/>
</dbReference>
<keyword evidence="2" id="KW-0238">DNA-binding</keyword>
<dbReference type="PANTHER" id="PTHR11019">
    <property type="entry name" value="HTH-TYPE TRANSCRIPTIONAL REGULATOR NIMR"/>
    <property type="match status" value="1"/>
</dbReference>
<dbReference type="PANTHER" id="PTHR11019:SF159">
    <property type="entry name" value="TRANSCRIPTIONAL REGULATOR-RELATED"/>
    <property type="match status" value="1"/>
</dbReference>
<proteinExistence type="predicted"/>
<evidence type="ECO:0000259" key="4">
    <source>
        <dbReference type="PROSITE" id="PS01124"/>
    </source>
</evidence>
<gene>
    <name evidence="5" type="ORF">WKW79_00200</name>
</gene>
<dbReference type="EMBL" id="JBBKZS010000001">
    <property type="protein sequence ID" value="MEJ8852965.1"/>
    <property type="molecule type" value="Genomic_DNA"/>
</dbReference>
<keyword evidence="6" id="KW-1185">Reference proteome</keyword>
<comment type="caution">
    <text evidence="5">The sequence shown here is derived from an EMBL/GenBank/DDBJ whole genome shotgun (WGS) entry which is preliminary data.</text>
</comment>
<dbReference type="Pfam" id="PF12852">
    <property type="entry name" value="Cupin_6"/>
    <property type="match status" value="1"/>
</dbReference>
<evidence type="ECO:0000256" key="1">
    <source>
        <dbReference type="ARBA" id="ARBA00023015"/>
    </source>
</evidence>
<accession>A0ABU8X1H0</accession>
<dbReference type="PROSITE" id="PS00041">
    <property type="entry name" value="HTH_ARAC_FAMILY_1"/>
    <property type="match status" value="1"/>
</dbReference>
<feature type="domain" description="HTH araC/xylS-type" evidence="4">
    <location>
        <begin position="232"/>
        <end position="330"/>
    </location>
</feature>
<dbReference type="RefSeq" id="WP_340333079.1">
    <property type="nucleotide sequence ID" value="NZ_JBBKZS010000001.1"/>
</dbReference>
<dbReference type="PROSITE" id="PS01124">
    <property type="entry name" value="HTH_ARAC_FAMILY_2"/>
    <property type="match status" value="1"/>
</dbReference>
<sequence length="338" mass="36398">MSQDTLSDVLRGVRLRGAVFFNISAQSDWAAEAPSAKELAPMLMRGVDHVIEYHAVAQGSCWAGIPGGPSVQLSAGDVVMFPHGDAHVVSSAPGLRGSGDFSWFPGVEGAGRLPLRVDYNGNNVLLPPAGTAADGADVNIVCGFLGLDLQPFNPLIDALPRLLHLRASEDGAWIAKFTQQAVAESHAQRAGGEAMLARMSEMMFVDAVRRYADQLPTQSAGWLAGLRDRFVGRALALMHEHPAKEWTVEELGRHAGLSRSALHDRFVQLVGVAPMQYLAQWRMQAAARMLLETRATVAAIALDVGYDSEAAFARAFKRMVGKPPGVWRRERDAAAAPE</sequence>